<dbReference type="STRING" id="3750.A0A498HHM4"/>
<reference evidence="7 8" key="1">
    <citation type="submission" date="2018-10" db="EMBL/GenBank/DDBJ databases">
        <title>A high-quality apple genome assembly.</title>
        <authorList>
            <person name="Hu J."/>
        </authorList>
    </citation>
    <scope>NUCLEOTIDE SEQUENCE [LARGE SCALE GENOMIC DNA]</scope>
    <source>
        <strain evidence="8">cv. HFTH1</strain>
        <tissue evidence="7">Young leaf</tissue>
    </source>
</reference>
<dbReference type="Gene3D" id="3.80.10.10">
    <property type="entry name" value="Ribonuclease Inhibitor"/>
    <property type="match status" value="3"/>
</dbReference>
<dbReference type="Gene3D" id="3.30.70.360">
    <property type="match status" value="1"/>
</dbReference>
<dbReference type="SUPFAM" id="SSF55031">
    <property type="entry name" value="Bacterial exopeptidase dimerisation domain"/>
    <property type="match status" value="1"/>
</dbReference>
<gene>
    <name evidence="7" type="ORF">DVH24_007070</name>
</gene>
<dbReference type="PANTHER" id="PTHR11014:SF147">
    <property type="entry name" value="PEPTIDASE M20 DIMERISATION DOMAIN-CONTAINING PROTEIN"/>
    <property type="match status" value="1"/>
</dbReference>
<feature type="chain" id="PRO_5019856252" description="Peptidase M20 dimerisation domain-containing protein" evidence="5">
    <location>
        <begin position="23"/>
        <end position="1029"/>
    </location>
</feature>
<feature type="signal peptide" evidence="5">
    <location>
        <begin position="1"/>
        <end position="22"/>
    </location>
</feature>
<keyword evidence="3" id="KW-0378">Hydrolase</keyword>
<dbReference type="EMBL" id="RDQH01000342">
    <property type="protein sequence ID" value="RXH69814.1"/>
    <property type="molecule type" value="Genomic_DNA"/>
</dbReference>
<organism evidence="7 8">
    <name type="scientific">Malus domestica</name>
    <name type="common">Apple</name>
    <name type="synonym">Pyrus malus</name>
    <dbReference type="NCBI Taxonomy" id="3750"/>
    <lineage>
        <taxon>Eukaryota</taxon>
        <taxon>Viridiplantae</taxon>
        <taxon>Streptophyta</taxon>
        <taxon>Embryophyta</taxon>
        <taxon>Tracheophyta</taxon>
        <taxon>Spermatophyta</taxon>
        <taxon>Magnoliopsida</taxon>
        <taxon>eudicotyledons</taxon>
        <taxon>Gunneridae</taxon>
        <taxon>Pentapetalae</taxon>
        <taxon>rosids</taxon>
        <taxon>fabids</taxon>
        <taxon>Rosales</taxon>
        <taxon>Rosaceae</taxon>
        <taxon>Amygdaloideae</taxon>
        <taxon>Maleae</taxon>
        <taxon>Malus</taxon>
    </lineage>
</organism>
<accession>A0A498HHM4</accession>
<feature type="domain" description="Peptidase M20 dimerisation" evidence="6">
    <location>
        <begin position="227"/>
        <end position="325"/>
    </location>
</feature>
<dbReference type="NCBIfam" id="TIGR01891">
    <property type="entry name" value="amidohydrolases"/>
    <property type="match status" value="1"/>
</dbReference>
<dbReference type="Gene3D" id="3.40.630.10">
    <property type="entry name" value="Zn peptidases"/>
    <property type="match status" value="1"/>
</dbReference>
<dbReference type="SUPFAM" id="SSF53187">
    <property type="entry name" value="Zn-dependent exopeptidases"/>
    <property type="match status" value="1"/>
</dbReference>
<evidence type="ECO:0000256" key="5">
    <source>
        <dbReference type="SAM" id="SignalP"/>
    </source>
</evidence>
<dbReference type="InterPro" id="IPR002933">
    <property type="entry name" value="Peptidase_M20"/>
</dbReference>
<dbReference type="GO" id="GO:0005783">
    <property type="term" value="C:endoplasmic reticulum"/>
    <property type="evidence" value="ECO:0007669"/>
    <property type="project" value="TreeGrafter"/>
</dbReference>
<dbReference type="InterPro" id="IPR001611">
    <property type="entry name" value="Leu-rich_rpt"/>
</dbReference>
<evidence type="ECO:0000256" key="3">
    <source>
        <dbReference type="ARBA" id="ARBA00022801"/>
    </source>
</evidence>
<dbReference type="SMART" id="SM00368">
    <property type="entry name" value="LRR_RI"/>
    <property type="match status" value="13"/>
</dbReference>
<evidence type="ECO:0000256" key="4">
    <source>
        <dbReference type="ARBA" id="ARBA00023211"/>
    </source>
</evidence>
<comment type="similarity">
    <text evidence="1">Belongs to the peptidase M20 family.</text>
</comment>
<dbReference type="InterPro" id="IPR044757">
    <property type="entry name" value="ILR1-like_Hyd"/>
</dbReference>
<dbReference type="GO" id="GO:0010179">
    <property type="term" value="F:IAA-Ala conjugate hydrolase activity"/>
    <property type="evidence" value="ECO:0007669"/>
    <property type="project" value="TreeGrafter"/>
</dbReference>
<dbReference type="Pfam" id="PF13516">
    <property type="entry name" value="LRR_6"/>
    <property type="match status" value="9"/>
</dbReference>
<dbReference type="PANTHER" id="PTHR11014">
    <property type="entry name" value="PEPTIDASE M20 FAMILY MEMBER"/>
    <property type="match status" value="1"/>
</dbReference>
<dbReference type="InterPro" id="IPR017439">
    <property type="entry name" value="Amidohydrolase"/>
</dbReference>
<dbReference type="InterPro" id="IPR011650">
    <property type="entry name" value="Peptidase_M20_dimer"/>
</dbReference>
<comment type="caution">
    <text evidence="7">The sequence shown here is derived from an EMBL/GenBank/DDBJ whole genome shotgun (WGS) entry which is preliminary data.</text>
</comment>
<name>A0A498HHM4_MALDO</name>
<dbReference type="CDD" id="cd08017">
    <property type="entry name" value="M20_IAA_Hyd"/>
    <property type="match status" value="1"/>
</dbReference>
<dbReference type="GO" id="GO:0009850">
    <property type="term" value="P:auxin metabolic process"/>
    <property type="evidence" value="ECO:0007669"/>
    <property type="project" value="InterPro"/>
</dbReference>
<evidence type="ECO:0000313" key="8">
    <source>
        <dbReference type="Proteomes" id="UP000290289"/>
    </source>
</evidence>
<dbReference type="Pfam" id="PF01546">
    <property type="entry name" value="Peptidase_M20"/>
    <property type="match status" value="1"/>
</dbReference>
<dbReference type="Pfam" id="PF07687">
    <property type="entry name" value="M20_dimer"/>
    <property type="match status" value="1"/>
</dbReference>
<dbReference type="AlphaFoldDB" id="A0A498HHM4"/>
<keyword evidence="8" id="KW-1185">Reference proteome</keyword>
<evidence type="ECO:0000313" key="7">
    <source>
        <dbReference type="EMBL" id="RXH69814.1"/>
    </source>
</evidence>
<keyword evidence="2 5" id="KW-0732">Signal</keyword>
<evidence type="ECO:0000256" key="2">
    <source>
        <dbReference type="ARBA" id="ARBA00022729"/>
    </source>
</evidence>
<dbReference type="FunFam" id="3.80.10.10:FF:001374">
    <property type="entry name" value="RNI-like superfamily protein"/>
    <property type="match status" value="1"/>
</dbReference>
<dbReference type="InterPro" id="IPR032675">
    <property type="entry name" value="LRR_dom_sf"/>
</dbReference>
<dbReference type="Proteomes" id="UP000290289">
    <property type="component" value="Chromosome 16"/>
</dbReference>
<dbReference type="FunFam" id="3.30.70.360:FF:000001">
    <property type="entry name" value="N-acetyldiaminopimelate deacetylase"/>
    <property type="match status" value="1"/>
</dbReference>
<dbReference type="InterPro" id="IPR036264">
    <property type="entry name" value="Bact_exopeptidase_dim_dom"/>
</dbReference>
<sequence length="1029" mass="111122">MDFLLLQLLFLIISLAMPLCFSLKLQINPTDHLNLSTTYQTYSVKHQIVRLANEPSTVSWMKNVRREMHENPELSYEEIETSALIRLELDKLGVAYKWPVAKTGVVATIGSGSPPLVALRADMDALPIQEMVDWENKSKVEGKMHACGHDGHVAMLLGAAKVLKQLQDTLQGTVVLIFQPAEERGAGAKDMIEEGVLDNVEAVFGMHVAPIYPTGVVALRPGEFLAGCGSFKAKIHGKGGHAAIPQQSIDPILAASTSVISLQNIISRETDPLDSQVVSVAVIKAGTSFNVIPQSATISGTFRAFSKKNLNGLMKRIEEVVKGQAAVHRCSAEVEFFGKEHPTILPTVNDERIYEQVRRISSEIVGEENIKLAHTFMGSEDFAFYLDKVPGFMLFLGARNEKIGAIHAPHSPHYILDEDVLPIGAAIHAAFAHSFLSDSTGKSGSAFLGYRGQGVVLPAILPRRRRCLAVKAASRPSGARRVYRESQSGGSLSVAPVKQLASFVVPAASFLAVTFVLWKLVEKILVPKRQRTSSVDSNTPAQGMKWSFAAGTNLLSGLGAKIERESKLKLNDFAKELRSFRSVDLSGRSFGDEGLFFLSESLGYNQTAEEVSFAANGITGTGMKAFDGVLQSNIMLKTLNLSGNPIGDEGAKCLCDVLVNNNGIEKLQLNSTDIGDEGAKAIAEMLKKNSNLRVLELNNNMIDYSGFTSLAGALAENNTIRNLHLNGNYGGALGVNALAKGLEGNKSLRELHLHGNSIGDEGVNALISGLSLHKGKLTLLDIGNNSFTARGAFHVGGYIKKTKNLLWLNLYMNDIGDEGAEKIADALKQNRTITTIDMGGNNIHAKGVTAIAEALKDNSVITFLELGYNPMGPDGVKALSEVLKFHGNIETLKLGWCQIGAKGAEFIADMLKYNTTIRVLDLRANGLRNEGASCLARSLKVVNEALTSLDLGFNEIRDDGAFAIAQALKANEDVTITSLNVASNFLTKFGQSALTDARDHYEAFWEFIGFGSIGTSKLSEFGQEHSQDG</sequence>
<evidence type="ECO:0000259" key="6">
    <source>
        <dbReference type="Pfam" id="PF07687"/>
    </source>
</evidence>
<protein>
    <recommendedName>
        <fullName evidence="6">Peptidase M20 dimerisation domain-containing protein</fullName>
    </recommendedName>
</protein>
<dbReference type="SUPFAM" id="SSF52047">
    <property type="entry name" value="RNI-like"/>
    <property type="match status" value="2"/>
</dbReference>
<evidence type="ECO:0000256" key="1">
    <source>
        <dbReference type="ARBA" id="ARBA00006153"/>
    </source>
</evidence>
<keyword evidence="4" id="KW-0464">Manganese</keyword>
<proteinExistence type="inferred from homology"/>